<feature type="chain" id="PRO_5025582375" evidence="2">
    <location>
        <begin position="16"/>
        <end position="165"/>
    </location>
</feature>
<feature type="region of interest" description="Disordered" evidence="1">
    <location>
        <begin position="19"/>
        <end position="123"/>
    </location>
</feature>
<organism evidence="3 4">
    <name type="scientific">Zopfia rhizophila CBS 207.26</name>
    <dbReference type="NCBI Taxonomy" id="1314779"/>
    <lineage>
        <taxon>Eukaryota</taxon>
        <taxon>Fungi</taxon>
        <taxon>Dikarya</taxon>
        <taxon>Ascomycota</taxon>
        <taxon>Pezizomycotina</taxon>
        <taxon>Dothideomycetes</taxon>
        <taxon>Dothideomycetes incertae sedis</taxon>
        <taxon>Zopfiaceae</taxon>
        <taxon>Zopfia</taxon>
    </lineage>
</organism>
<feature type="compositionally biased region" description="Pro residues" evidence="1">
    <location>
        <begin position="86"/>
        <end position="116"/>
    </location>
</feature>
<protein>
    <submittedName>
        <fullName evidence="3">Uncharacterized protein</fullName>
    </submittedName>
</protein>
<dbReference type="AlphaFoldDB" id="A0A6A6DR87"/>
<dbReference type="EMBL" id="ML994650">
    <property type="protein sequence ID" value="KAF2182061.1"/>
    <property type="molecule type" value="Genomic_DNA"/>
</dbReference>
<evidence type="ECO:0000256" key="1">
    <source>
        <dbReference type="SAM" id="MobiDB-lite"/>
    </source>
</evidence>
<feature type="signal peptide" evidence="2">
    <location>
        <begin position="1"/>
        <end position="15"/>
    </location>
</feature>
<sequence>MKVFAFFSAISRVIGTVQVESSTSQTQKPDPPSQPPPRPGLYPVPKGKPRPSPQRPANPGMDDPKDEDREDEGQQCALEFGSPVPTYRPPPSTTLKPPPPPPTSSPPPPPDPPKPNPDMEEVSCYDSGSLVTREMAIDALNSFCSNWKGSVLDPSRRHTVHPEQW</sequence>
<keyword evidence="2" id="KW-0732">Signal</keyword>
<dbReference type="Proteomes" id="UP000800200">
    <property type="component" value="Unassembled WGS sequence"/>
</dbReference>
<evidence type="ECO:0000313" key="3">
    <source>
        <dbReference type="EMBL" id="KAF2182061.1"/>
    </source>
</evidence>
<feature type="compositionally biased region" description="Pro residues" evidence="1">
    <location>
        <begin position="29"/>
        <end position="42"/>
    </location>
</feature>
<reference evidence="3" key="1">
    <citation type="journal article" date="2020" name="Stud. Mycol.">
        <title>101 Dothideomycetes genomes: a test case for predicting lifestyles and emergence of pathogens.</title>
        <authorList>
            <person name="Haridas S."/>
            <person name="Albert R."/>
            <person name="Binder M."/>
            <person name="Bloem J."/>
            <person name="Labutti K."/>
            <person name="Salamov A."/>
            <person name="Andreopoulos B."/>
            <person name="Baker S."/>
            <person name="Barry K."/>
            <person name="Bills G."/>
            <person name="Bluhm B."/>
            <person name="Cannon C."/>
            <person name="Castanera R."/>
            <person name="Culley D."/>
            <person name="Daum C."/>
            <person name="Ezra D."/>
            <person name="Gonzalez J."/>
            <person name="Henrissat B."/>
            <person name="Kuo A."/>
            <person name="Liang C."/>
            <person name="Lipzen A."/>
            <person name="Lutzoni F."/>
            <person name="Magnuson J."/>
            <person name="Mondo S."/>
            <person name="Nolan M."/>
            <person name="Ohm R."/>
            <person name="Pangilinan J."/>
            <person name="Park H.-J."/>
            <person name="Ramirez L."/>
            <person name="Alfaro M."/>
            <person name="Sun H."/>
            <person name="Tritt A."/>
            <person name="Yoshinaga Y."/>
            <person name="Zwiers L.-H."/>
            <person name="Turgeon B."/>
            <person name="Goodwin S."/>
            <person name="Spatafora J."/>
            <person name="Crous P."/>
            <person name="Grigoriev I."/>
        </authorList>
    </citation>
    <scope>NUCLEOTIDE SEQUENCE</scope>
    <source>
        <strain evidence="3">CBS 207.26</strain>
    </source>
</reference>
<evidence type="ECO:0000313" key="4">
    <source>
        <dbReference type="Proteomes" id="UP000800200"/>
    </source>
</evidence>
<feature type="compositionally biased region" description="Polar residues" evidence="1">
    <location>
        <begin position="19"/>
        <end position="28"/>
    </location>
</feature>
<evidence type="ECO:0000256" key="2">
    <source>
        <dbReference type="SAM" id="SignalP"/>
    </source>
</evidence>
<gene>
    <name evidence="3" type="ORF">K469DRAFT_752491</name>
</gene>
<accession>A0A6A6DR87</accession>
<name>A0A6A6DR87_9PEZI</name>
<dbReference type="OrthoDB" id="73875at2759"/>
<keyword evidence="4" id="KW-1185">Reference proteome</keyword>
<proteinExistence type="predicted"/>